<dbReference type="InterPro" id="IPR009057">
    <property type="entry name" value="Homeodomain-like_sf"/>
</dbReference>
<accession>A0A0K0FG44</accession>
<dbReference type="Proteomes" id="UP000035680">
    <property type="component" value="Unassembled WGS sequence"/>
</dbReference>
<dbReference type="GO" id="GO:0000981">
    <property type="term" value="F:DNA-binding transcription factor activity, RNA polymerase II-specific"/>
    <property type="evidence" value="ECO:0007669"/>
    <property type="project" value="InterPro"/>
</dbReference>
<dbReference type="InterPro" id="IPR017970">
    <property type="entry name" value="Homeobox_CS"/>
</dbReference>
<dbReference type="Pfam" id="PF00046">
    <property type="entry name" value="Homeodomain"/>
    <property type="match status" value="1"/>
</dbReference>
<evidence type="ECO:0000256" key="1">
    <source>
        <dbReference type="ARBA" id="ARBA00004123"/>
    </source>
</evidence>
<proteinExistence type="inferred from homology"/>
<keyword evidence="13" id="KW-1185">Reference proteome</keyword>
<comment type="subcellular location">
    <subcellularLocation>
        <location evidence="1 9 10">Nucleus</location>
    </subcellularLocation>
</comment>
<feature type="compositionally biased region" description="Polar residues" evidence="11">
    <location>
        <begin position="198"/>
        <end position="208"/>
    </location>
</feature>
<feature type="region of interest" description="Disordered" evidence="11">
    <location>
        <begin position="1"/>
        <end position="22"/>
    </location>
</feature>
<keyword evidence="4 9" id="KW-0238">DNA-binding</keyword>
<dbReference type="SUPFAM" id="SSF46689">
    <property type="entry name" value="Homeodomain-like"/>
    <property type="match status" value="1"/>
</dbReference>
<keyword evidence="7 9" id="KW-0539">Nucleus</keyword>
<dbReference type="Gene3D" id="1.10.10.60">
    <property type="entry name" value="Homeodomain-like"/>
    <property type="match status" value="1"/>
</dbReference>
<dbReference type="InterPro" id="IPR001356">
    <property type="entry name" value="HD"/>
</dbReference>
<dbReference type="PANTHER" id="PTHR46110">
    <property type="entry name" value="HOMEOBOX PROTEIN HMX"/>
    <property type="match status" value="1"/>
</dbReference>
<evidence type="ECO:0000256" key="11">
    <source>
        <dbReference type="SAM" id="MobiDB-lite"/>
    </source>
</evidence>
<evidence type="ECO:0000256" key="7">
    <source>
        <dbReference type="ARBA" id="ARBA00023242"/>
    </source>
</evidence>
<dbReference type="STRING" id="75913.A0A0K0FG44"/>
<reference evidence="14" key="2">
    <citation type="submission" date="2015-08" db="UniProtKB">
        <authorList>
            <consortium name="WormBaseParasite"/>
        </authorList>
    </citation>
    <scope>IDENTIFICATION</scope>
</reference>
<evidence type="ECO:0000313" key="14">
    <source>
        <dbReference type="WBParaSite" id="SVE_0784200.1"/>
    </source>
</evidence>
<keyword evidence="6" id="KW-0804">Transcription</keyword>
<dbReference type="InterPro" id="IPR020479">
    <property type="entry name" value="HD_metazoa"/>
</dbReference>
<evidence type="ECO:0000256" key="10">
    <source>
        <dbReference type="RuleBase" id="RU000682"/>
    </source>
</evidence>
<dbReference type="CDD" id="cd00086">
    <property type="entry name" value="homeodomain"/>
    <property type="match status" value="1"/>
</dbReference>
<dbReference type="PROSITE" id="PS00027">
    <property type="entry name" value="HOMEOBOX_1"/>
    <property type="match status" value="1"/>
</dbReference>
<dbReference type="FunFam" id="1.10.10.60:FF:000053">
    <property type="entry name" value="H6 family homeobox 2"/>
    <property type="match status" value="1"/>
</dbReference>
<feature type="DNA-binding region" description="Homeobox" evidence="9">
    <location>
        <begin position="211"/>
        <end position="270"/>
    </location>
</feature>
<evidence type="ECO:0000256" key="2">
    <source>
        <dbReference type="ARBA" id="ARBA00022473"/>
    </source>
</evidence>
<evidence type="ECO:0000256" key="5">
    <source>
        <dbReference type="ARBA" id="ARBA00023155"/>
    </source>
</evidence>
<dbReference type="WBParaSite" id="SVE_0784200.1">
    <property type="protein sequence ID" value="SVE_0784200.1"/>
    <property type="gene ID" value="SVE_0784200"/>
</dbReference>
<organism evidence="13 14">
    <name type="scientific">Strongyloides venezuelensis</name>
    <name type="common">Threadworm</name>
    <dbReference type="NCBI Taxonomy" id="75913"/>
    <lineage>
        <taxon>Eukaryota</taxon>
        <taxon>Metazoa</taxon>
        <taxon>Ecdysozoa</taxon>
        <taxon>Nematoda</taxon>
        <taxon>Chromadorea</taxon>
        <taxon>Rhabditida</taxon>
        <taxon>Tylenchina</taxon>
        <taxon>Panagrolaimomorpha</taxon>
        <taxon>Strongyloidoidea</taxon>
        <taxon>Strongyloididae</taxon>
        <taxon>Strongyloides</taxon>
    </lineage>
</organism>
<evidence type="ECO:0000256" key="4">
    <source>
        <dbReference type="ARBA" id="ARBA00023125"/>
    </source>
</evidence>
<dbReference type="InterPro" id="IPR051300">
    <property type="entry name" value="HMX_Homeobox_TF"/>
</dbReference>
<dbReference type="PROSITE" id="PS50071">
    <property type="entry name" value="HOMEOBOX_2"/>
    <property type="match status" value="1"/>
</dbReference>
<dbReference type="PANTHER" id="PTHR46110:SF3">
    <property type="entry name" value="HOMEOBOX PROTEIN HMX"/>
    <property type="match status" value="1"/>
</dbReference>
<evidence type="ECO:0000259" key="12">
    <source>
        <dbReference type="PROSITE" id="PS50071"/>
    </source>
</evidence>
<feature type="domain" description="Homeobox" evidence="12">
    <location>
        <begin position="209"/>
        <end position="269"/>
    </location>
</feature>
<dbReference type="GO" id="GO:0000977">
    <property type="term" value="F:RNA polymerase II transcription regulatory region sequence-specific DNA binding"/>
    <property type="evidence" value="ECO:0007669"/>
    <property type="project" value="TreeGrafter"/>
</dbReference>
<feature type="region of interest" description="Disordered" evidence="11">
    <location>
        <begin position="192"/>
        <end position="213"/>
    </location>
</feature>
<evidence type="ECO:0000256" key="9">
    <source>
        <dbReference type="PROSITE-ProRule" id="PRU00108"/>
    </source>
</evidence>
<keyword evidence="3" id="KW-0805">Transcription regulation</keyword>
<name>A0A0K0FG44_STRVS</name>
<dbReference type="GO" id="GO:0005634">
    <property type="term" value="C:nucleus"/>
    <property type="evidence" value="ECO:0007669"/>
    <property type="project" value="UniProtKB-SubCell"/>
</dbReference>
<sequence>MDLTTNNHQNISSDEGKSPITNNIITSKASKFTIADILEGKKKDSSNNINTSSTLNNDEQPLVKVWEIIAGKDNNDHNYNSMLSNKPYNFPPAWINETALNNMENAGAIIEQLNGKLAFNLLQFEEFKDHPMVKNGINNNIISPIINNKMSMQKIECDNDVKDPYGNSSIKSNASANLPNSDNEEYEAVEHLSDDDSSIANGDGCSSTSRKKKTRTVFSRHQVSQLEMTFDMKRYLSSQERAHLASSLRLTETQVKIWFQNRRNKWKRQAASDGEIPGAFSISTPSMSNPLNIFAHTTSNRPTNPMALTALTNEHLHNMLTNSTLFSQGNRTLNISILNKGTPSNSPPTNMTSNNQSTIPTTLSGEIVNFDGTTNSAAAAAAKLLLNTYGALAAMTPQSLV</sequence>
<dbReference type="SMART" id="SM00389">
    <property type="entry name" value="HOX"/>
    <property type="match status" value="1"/>
</dbReference>
<reference evidence="13" key="1">
    <citation type="submission" date="2014-07" db="EMBL/GenBank/DDBJ databases">
        <authorList>
            <person name="Martin A.A"/>
            <person name="De Silva N."/>
        </authorList>
    </citation>
    <scope>NUCLEOTIDE SEQUENCE</scope>
</reference>
<keyword evidence="5 9" id="KW-0371">Homeobox</keyword>
<evidence type="ECO:0000256" key="6">
    <source>
        <dbReference type="ARBA" id="ARBA00023163"/>
    </source>
</evidence>
<dbReference type="AlphaFoldDB" id="A0A0K0FG44"/>
<comment type="similarity">
    <text evidence="8">Belongs to the HMX homeobox family.</text>
</comment>
<keyword evidence="2" id="KW-0217">Developmental protein</keyword>
<dbReference type="PRINTS" id="PR00024">
    <property type="entry name" value="HOMEOBOX"/>
</dbReference>
<evidence type="ECO:0000256" key="3">
    <source>
        <dbReference type="ARBA" id="ARBA00023015"/>
    </source>
</evidence>
<protein>
    <submittedName>
        <fullName evidence="14">Homeobox protein HMX1 (inferred by orthology to a human protein)</fullName>
    </submittedName>
</protein>
<evidence type="ECO:0000256" key="8">
    <source>
        <dbReference type="ARBA" id="ARBA00038165"/>
    </source>
</evidence>
<evidence type="ECO:0000313" key="13">
    <source>
        <dbReference type="Proteomes" id="UP000035680"/>
    </source>
</evidence>